<dbReference type="Gene3D" id="1.10.10.10">
    <property type="entry name" value="Winged helix-like DNA-binding domain superfamily/Winged helix DNA-binding domain"/>
    <property type="match status" value="1"/>
</dbReference>
<protein>
    <recommendedName>
        <fullName evidence="11">ATP-dependent DNA helicase RecQ</fullName>
        <ecNumber evidence="10">5.6.2.4</ecNumber>
    </recommendedName>
    <alternativeName>
        <fullName evidence="12">DNA 3'-5' helicase RecQ</fullName>
    </alternativeName>
</protein>
<keyword evidence="4" id="KW-0378">Hydrolase</keyword>
<dbReference type="Pfam" id="PF16124">
    <property type="entry name" value="RecQ_Zn_bind"/>
    <property type="match status" value="1"/>
</dbReference>
<dbReference type="CDD" id="cd17920">
    <property type="entry name" value="DEXHc_RecQ"/>
    <property type="match status" value="1"/>
</dbReference>
<feature type="domain" description="Helicase ATP-binding" evidence="13">
    <location>
        <begin position="22"/>
        <end position="190"/>
    </location>
</feature>
<dbReference type="InterPro" id="IPR001650">
    <property type="entry name" value="Helicase_C-like"/>
</dbReference>
<evidence type="ECO:0000256" key="8">
    <source>
        <dbReference type="ARBA" id="ARBA00023235"/>
    </source>
</evidence>
<evidence type="ECO:0000256" key="5">
    <source>
        <dbReference type="ARBA" id="ARBA00022806"/>
    </source>
</evidence>
<dbReference type="SUPFAM" id="SSF52540">
    <property type="entry name" value="P-loop containing nucleoside triphosphate hydrolases"/>
    <property type="match status" value="1"/>
</dbReference>
<dbReference type="InterPro" id="IPR011545">
    <property type="entry name" value="DEAD/DEAH_box_helicase_dom"/>
</dbReference>
<evidence type="ECO:0000256" key="9">
    <source>
        <dbReference type="ARBA" id="ARBA00034617"/>
    </source>
</evidence>
<sequence>MRDTLQEAFGLRRLRPGQREVIDSVLARRHTLAVMPTGAGKSLCYQLPALKMPGATVVVSPLISLMKDQAEKLEDVGLEAAEVNSTLTTREEEEVLDRIRQADHEFIFTTPERIADPEFLATIRRNPVSLFVIDEAHCISQWGHDFRPAYLQLGAIVAALGHPTVLALTATATEDVIADIGKQLGLDDMRVINTGIYRSNLHYQVVTATDESEKLSHAVRLARDTEGSGIIYTATVKAVEEVLGALQEAGLSATSYHGQMGTRMRTENQDMFMSGASRIMVATNAFGMGIDKQDIRFVIHYQLPANLEAYYQESGRAGRDGNDSDCILLHYARDRQVQQFFLARRYPGADDISQVYTALQELGAQTGPVTLERLQDSLDDVHDNRMQVALKLLKDGELLRQDEQLAYHLVRANAKPKELRQLVDVYRDKSARDHDALDRMVFYAQTGFCRWKVLLEYFGEEVEWSHCGGCDNCRRPPEQDLSPEHVRHHAPPMQVEKGPEVGQAVKVARYGEGRVVSSAGDKVTISFPNSETRTFLRNYVELV</sequence>
<evidence type="ECO:0000256" key="7">
    <source>
        <dbReference type="ARBA" id="ARBA00023125"/>
    </source>
</evidence>
<evidence type="ECO:0000259" key="14">
    <source>
        <dbReference type="PROSITE" id="PS51194"/>
    </source>
</evidence>
<keyword evidence="6" id="KW-0067">ATP-binding</keyword>
<dbReference type="InterPro" id="IPR004589">
    <property type="entry name" value="DNA_helicase_ATP-dep_RecQ"/>
</dbReference>
<evidence type="ECO:0000256" key="6">
    <source>
        <dbReference type="ARBA" id="ARBA00022840"/>
    </source>
</evidence>
<comment type="similarity">
    <text evidence="1">Belongs to the helicase family. RecQ subfamily.</text>
</comment>
<dbReference type="InterPro" id="IPR027417">
    <property type="entry name" value="P-loop_NTPase"/>
</dbReference>
<dbReference type="InterPro" id="IPR036388">
    <property type="entry name" value="WH-like_DNA-bd_sf"/>
</dbReference>
<dbReference type="EMBL" id="BPMK01000006">
    <property type="protein sequence ID" value="GIZ51495.1"/>
    <property type="molecule type" value="Genomic_DNA"/>
</dbReference>
<keyword evidence="7" id="KW-0238">DNA-binding</keyword>
<gene>
    <name evidence="15" type="primary">recQ</name>
    <name evidence="15" type="ORF">NCCP691_15090</name>
</gene>
<comment type="catalytic activity">
    <reaction evidence="9">
        <text>Couples ATP hydrolysis with the unwinding of duplex DNA by translocating in the 3'-5' direction.</text>
        <dbReference type="EC" id="5.6.2.4"/>
    </reaction>
</comment>
<keyword evidence="16" id="KW-1185">Reference proteome</keyword>
<evidence type="ECO:0000256" key="3">
    <source>
        <dbReference type="ARBA" id="ARBA00022741"/>
    </source>
</evidence>
<dbReference type="NCBIfam" id="TIGR00614">
    <property type="entry name" value="recQ_fam"/>
    <property type="match status" value="1"/>
</dbReference>
<dbReference type="PROSITE" id="PS00690">
    <property type="entry name" value="DEAH_ATP_HELICASE"/>
    <property type="match status" value="1"/>
</dbReference>
<evidence type="ECO:0000256" key="4">
    <source>
        <dbReference type="ARBA" id="ARBA00022801"/>
    </source>
</evidence>
<reference evidence="15 16" key="1">
    <citation type="journal article" date="2022" name="Int. J. Syst. Evol. Microbiol.">
        <title>Noviherbaspirillum aridicola sp. nov., isolated from an arid soil in Pakistan.</title>
        <authorList>
            <person name="Khan I.U."/>
            <person name="Saqib M."/>
            <person name="Amin A."/>
            <person name="Hussain F."/>
            <person name="Li L."/>
            <person name="Liu Y.H."/>
            <person name="Fang B.Z."/>
            <person name="Ahmed I."/>
            <person name="Li W.J."/>
        </authorList>
    </citation>
    <scope>NUCLEOTIDE SEQUENCE [LARGE SCALE GENOMIC DNA]</scope>
    <source>
        <strain evidence="15 16">NCCP-691</strain>
    </source>
</reference>
<comment type="caution">
    <text evidence="15">The sequence shown here is derived from an EMBL/GenBank/DDBJ whole genome shotgun (WGS) entry which is preliminary data.</text>
</comment>
<name>A0ABQ4Q2V9_9BURK</name>
<organism evidence="15 16">
    <name type="scientific">Noviherbaspirillum aridicola</name>
    <dbReference type="NCBI Taxonomy" id="2849687"/>
    <lineage>
        <taxon>Bacteria</taxon>
        <taxon>Pseudomonadati</taxon>
        <taxon>Pseudomonadota</taxon>
        <taxon>Betaproteobacteria</taxon>
        <taxon>Burkholderiales</taxon>
        <taxon>Oxalobacteraceae</taxon>
        <taxon>Noviherbaspirillum</taxon>
    </lineage>
</organism>
<keyword evidence="5 15" id="KW-0347">Helicase</keyword>
<keyword evidence="2" id="KW-0479">Metal-binding</keyword>
<dbReference type="PROSITE" id="PS51192">
    <property type="entry name" value="HELICASE_ATP_BIND_1"/>
    <property type="match status" value="1"/>
</dbReference>
<dbReference type="PANTHER" id="PTHR13710:SF105">
    <property type="entry name" value="ATP-DEPENDENT DNA HELICASE Q1"/>
    <property type="match status" value="1"/>
</dbReference>
<dbReference type="InterPro" id="IPR002464">
    <property type="entry name" value="DNA/RNA_helicase_DEAH_CS"/>
</dbReference>
<evidence type="ECO:0000256" key="2">
    <source>
        <dbReference type="ARBA" id="ARBA00022723"/>
    </source>
</evidence>
<dbReference type="GO" id="GO:0004386">
    <property type="term" value="F:helicase activity"/>
    <property type="evidence" value="ECO:0007669"/>
    <property type="project" value="UniProtKB-KW"/>
</dbReference>
<dbReference type="Gene3D" id="3.40.50.300">
    <property type="entry name" value="P-loop containing nucleotide triphosphate hydrolases"/>
    <property type="match status" value="2"/>
</dbReference>
<evidence type="ECO:0000256" key="11">
    <source>
        <dbReference type="ARBA" id="ARBA00044535"/>
    </source>
</evidence>
<evidence type="ECO:0000313" key="15">
    <source>
        <dbReference type="EMBL" id="GIZ51495.1"/>
    </source>
</evidence>
<dbReference type="InterPro" id="IPR032284">
    <property type="entry name" value="RecQ_Zn-bd"/>
</dbReference>
<evidence type="ECO:0000256" key="10">
    <source>
        <dbReference type="ARBA" id="ARBA00034808"/>
    </source>
</evidence>
<feature type="domain" description="Helicase C-terminal" evidence="14">
    <location>
        <begin position="214"/>
        <end position="363"/>
    </location>
</feature>
<dbReference type="EC" id="5.6.2.4" evidence="10"/>
<proteinExistence type="inferred from homology"/>
<dbReference type="Proteomes" id="UP000887222">
    <property type="component" value="Unassembled WGS sequence"/>
</dbReference>
<dbReference type="PANTHER" id="PTHR13710">
    <property type="entry name" value="DNA HELICASE RECQ FAMILY MEMBER"/>
    <property type="match status" value="1"/>
</dbReference>
<evidence type="ECO:0000259" key="13">
    <source>
        <dbReference type="PROSITE" id="PS51192"/>
    </source>
</evidence>
<keyword evidence="8" id="KW-0413">Isomerase</keyword>
<dbReference type="PROSITE" id="PS51194">
    <property type="entry name" value="HELICASE_CTER"/>
    <property type="match status" value="1"/>
</dbReference>
<dbReference type="Pfam" id="PF00270">
    <property type="entry name" value="DEAD"/>
    <property type="match status" value="1"/>
</dbReference>
<evidence type="ECO:0000256" key="12">
    <source>
        <dbReference type="ARBA" id="ARBA00044550"/>
    </source>
</evidence>
<accession>A0ABQ4Q2V9</accession>
<dbReference type="SMART" id="SM00490">
    <property type="entry name" value="HELICc"/>
    <property type="match status" value="1"/>
</dbReference>
<keyword evidence="3" id="KW-0547">Nucleotide-binding</keyword>
<dbReference type="SMART" id="SM00487">
    <property type="entry name" value="DEXDc"/>
    <property type="match status" value="1"/>
</dbReference>
<evidence type="ECO:0000256" key="1">
    <source>
        <dbReference type="ARBA" id="ARBA00005446"/>
    </source>
</evidence>
<evidence type="ECO:0000313" key="16">
    <source>
        <dbReference type="Proteomes" id="UP000887222"/>
    </source>
</evidence>
<dbReference type="InterPro" id="IPR014001">
    <property type="entry name" value="Helicase_ATP-bd"/>
</dbReference>
<dbReference type="Pfam" id="PF00271">
    <property type="entry name" value="Helicase_C"/>
    <property type="match status" value="1"/>
</dbReference>